<proteinExistence type="predicted"/>
<dbReference type="EMBL" id="ML179755">
    <property type="protein sequence ID" value="THU82130.1"/>
    <property type="molecule type" value="Genomic_DNA"/>
</dbReference>
<keyword evidence="2" id="KW-1185">Reference proteome</keyword>
<protein>
    <recommendedName>
        <fullName evidence="3">PPM-type phosphatase domain-containing protein</fullName>
    </recommendedName>
</protein>
<dbReference type="Gene3D" id="3.60.40.10">
    <property type="entry name" value="PPM-type phosphatase domain"/>
    <property type="match status" value="1"/>
</dbReference>
<dbReference type="Proteomes" id="UP000297245">
    <property type="component" value="Unassembled WGS sequence"/>
</dbReference>
<gene>
    <name evidence="1" type="ORF">K435DRAFT_872634</name>
</gene>
<organism evidence="1 2">
    <name type="scientific">Dendrothele bispora (strain CBS 962.96)</name>
    <dbReference type="NCBI Taxonomy" id="1314807"/>
    <lineage>
        <taxon>Eukaryota</taxon>
        <taxon>Fungi</taxon>
        <taxon>Dikarya</taxon>
        <taxon>Basidiomycota</taxon>
        <taxon>Agaricomycotina</taxon>
        <taxon>Agaricomycetes</taxon>
        <taxon>Agaricomycetidae</taxon>
        <taxon>Agaricales</taxon>
        <taxon>Agaricales incertae sedis</taxon>
        <taxon>Dendrothele</taxon>
    </lineage>
</organism>
<dbReference type="InterPro" id="IPR036457">
    <property type="entry name" value="PPM-type-like_dom_sf"/>
</dbReference>
<evidence type="ECO:0000313" key="1">
    <source>
        <dbReference type="EMBL" id="THU82130.1"/>
    </source>
</evidence>
<sequence length="140" mass="15432">MPFKLSSIYTERVFALATPPFHENYRFQDLISRNMTPPYLSTTADIVHHRPSTANPVLVLASDGLIDLFSKTKKTSDITQALSSWPITTDGQNTLNLDRNIDILFDALDGFTKNGLFSELVPGESSVGSIDDTTVISVIL</sequence>
<dbReference type="SUPFAM" id="SSF81606">
    <property type="entry name" value="PP2C-like"/>
    <property type="match status" value="1"/>
</dbReference>
<reference evidence="1 2" key="1">
    <citation type="journal article" date="2019" name="Nat. Ecol. Evol.">
        <title>Megaphylogeny resolves global patterns of mushroom evolution.</title>
        <authorList>
            <person name="Varga T."/>
            <person name="Krizsan K."/>
            <person name="Foldi C."/>
            <person name="Dima B."/>
            <person name="Sanchez-Garcia M."/>
            <person name="Sanchez-Ramirez S."/>
            <person name="Szollosi G.J."/>
            <person name="Szarkandi J.G."/>
            <person name="Papp V."/>
            <person name="Albert L."/>
            <person name="Andreopoulos W."/>
            <person name="Angelini C."/>
            <person name="Antonin V."/>
            <person name="Barry K.W."/>
            <person name="Bougher N.L."/>
            <person name="Buchanan P."/>
            <person name="Buyck B."/>
            <person name="Bense V."/>
            <person name="Catcheside P."/>
            <person name="Chovatia M."/>
            <person name="Cooper J."/>
            <person name="Damon W."/>
            <person name="Desjardin D."/>
            <person name="Finy P."/>
            <person name="Geml J."/>
            <person name="Haridas S."/>
            <person name="Hughes K."/>
            <person name="Justo A."/>
            <person name="Karasinski D."/>
            <person name="Kautmanova I."/>
            <person name="Kiss B."/>
            <person name="Kocsube S."/>
            <person name="Kotiranta H."/>
            <person name="LaButti K.M."/>
            <person name="Lechner B.E."/>
            <person name="Liimatainen K."/>
            <person name="Lipzen A."/>
            <person name="Lukacs Z."/>
            <person name="Mihaltcheva S."/>
            <person name="Morgado L.N."/>
            <person name="Niskanen T."/>
            <person name="Noordeloos M.E."/>
            <person name="Ohm R.A."/>
            <person name="Ortiz-Santana B."/>
            <person name="Ovrebo C."/>
            <person name="Racz N."/>
            <person name="Riley R."/>
            <person name="Savchenko A."/>
            <person name="Shiryaev A."/>
            <person name="Soop K."/>
            <person name="Spirin V."/>
            <person name="Szebenyi C."/>
            <person name="Tomsovsky M."/>
            <person name="Tulloss R.E."/>
            <person name="Uehling J."/>
            <person name="Grigoriev I.V."/>
            <person name="Vagvolgyi C."/>
            <person name="Papp T."/>
            <person name="Martin F.M."/>
            <person name="Miettinen O."/>
            <person name="Hibbett D.S."/>
            <person name="Nagy L.G."/>
        </authorList>
    </citation>
    <scope>NUCLEOTIDE SEQUENCE [LARGE SCALE GENOMIC DNA]</scope>
    <source>
        <strain evidence="1 2">CBS 962.96</strain>
    </source>
</reference>
<evidence type="ECO:0008006" key="3">
    <source>
        <dbReference type="Google" id="ProtNLM"/>
    </source>
</evidence>
<dbReference type="AlphaFoldDB" id="A0A4S8L1C4"/>
<dbReference type="OrthoDB" id="420076at2759"/>
<name>A0A4S8L1C4_DENBC</name>
<accession>A0A4S8L1C4</accession>
<evidence type="ECO:0000313" key="2">
    <source>
        <dbReference type="Proteomes" id="UP000297245"/>
    </source>
</evidence>